<dbReference type="PRINTS" id="PR00039">
    <property type="entry name" value="HTHLYSR"/>
</dbReference>
<keyword evidence="4" id="KW-0804">Transcription</keyword>
<evidence type="ECO:0000313" key="6">
    <source>
        <dbReference type="EMBL" id="MCW8348500.1"/>
    </source>
</evidence>
<evidence type="ECO:0000256" key="3">
    <source>
        <dbReference type="ARBA" id="ARBA00023125"/>
    </source>
</evidence>
<dbReference type="GO" id="GO:0003700">
    <property type="term" value="F:DNA-binding transcription factor activity"/>
    <property type="evidence" value="ECO:0007669"/>
    <property type="project" value="InterPro"/>
</dbReference>
<dbReference type="PROSITE" id="PS50931">
    <property type="entry name" value="HTH_LYSR"/>
    <property type="match status" value="1"/>
</dbReference>
<dbReference type="EMBL" id="JAKRRY010000039">
    <property type="protein sequence ID" value="MCW8348500.1"/>
    <property type="molecule type" value="Genomic_DNA"/>
</dbReference>
<organism evidence="6 7">
    <name type="scientific">Vibrio qingdaonensis</name>
    <dbReference type="NCBI Taxonomy" id="2829491"/>
    <lineage>
        <taxon>Bacteria</taxon>
        <taxon>Pseudomonadati</taxon>
        <taxon>Pseudomonadota</taxon>
        <taxon>Gammaproteobacteria</taxon>
        <taxon>Vibrionales</taxon>
        <taxon>Vibrionaceae</taxon>
        <taxon>Vibrio</taxon>
    </lineage>
</organism>
<evidence type="ECO:0000313" key="7">
    <source>
        <dbReference type="Proteomes" id="UP001155587"/>
    </source>
</evidence>
<dbReference type="SUPFAM" id="SSF46785">
    <property type="entry name" value="Winged helix' DNA-binding domain"/>
    <property type="match status" value="1"/>
</dbReference>
<comment type="caution">
    <text evidence="6">The sequence shown here is derived from an EMBL/GenBank/DDBJ whole genome shotgun (WGS) entry which is preliminary data.</text>
</comment>
<accession>A0A9X3HY69</accession>
<comment type="similarity">
    <text evidence="1">Belongs to the LysR transcriptional regulatory family.</text>
</comment>
<dbReference type="FunFam" id="1.10.10.10:FF:000001">
    <property type="entry name" value="LysR family transcriptional regulator"/>
    <property type="match status" value="1"/>
</dbReference>
<dbReference type="InterPro" id="IPR005119">
    <property type="entry name" value="LysR_subst-bd"/>
</dbReference>
<keyword evidence="7" id="KW-1185">Reference proteome</keyword>
<keyword evidence="2" id="KW-0805">Transcription regulation</keyword>
<name>A0A9X3HY69_9VIBR</name>
<dbReference type="CDD" id="cd05466">
    <property type="entry name" value="PBP2_LTTR_substrate"/>
    <property type="match status" value="1"/>
</dbReference>
<evidence type="ECO:0000256" key="1">
    <source>
        <dbReference type="ARBA" id="ARBA00009437"/>
    </source>
</evidence>
<evidence type="ECO:0000256" key="4">
    <source>
        <dbReference type="ARBA" id="ARBA00023163"/>
    </source>
</evidence>
<sequence>MVNTTWLHTFRTLVEVGHFTQTAEKLFMTQPGVSQHIKKLEHDLGSELLRREGKTFELTEQGHIVYEYAVNLAKHEHMLKEQLSFDDPHQGAFHIAAPGAIATAIYPELISLQTKYRGLSTHLEAGPNRKIIQDVLSGNADIGIVTYMPNQSELTCESIGRLEISLVMPKAYVPSASILSDIESLGVVAHPDAQHYFEKFFEHSGDKALQDLDWSKLTKVTYINQLSQILQPVAMGIGLTVLPKVAINHSAYQNQVSVTPTPNVISEPLYLIKKKRRELPARYQALLNILKGWAFS</sequence>
<dbReference type="Proteomes" id="UP001155587">
    <property type="component" value="Unassembled WGS sequence"/>
</dbReference>
<keyword evidence="3" id="KW-0238">DNA-binding</keyword>
<dbReference type="InterPro" id="IPR036388">
    <property type="entry name" value="WH-like_DNA-bd_sf"/>
</dbReference>
<dbReference type="AlphaFoldDB" id="A0A9X3HY69"/>
<dbReference type="InterPro" id="IPR000847">
    <property type="entry name" value="LysR_HTH_N"/>
</dbReference>
<dbReference type="PANTHER" id="PTHR30126:SF99">
    <property type="entry name" value="TRANSCRIPTIONAL REGULATOR LYSR FAMILY"/>
    <property type="match status" value="1"/>
</dbReference>
<dbReference type="Gene3D" id="1.10.10.10">
    <property type="entry name" value="Winged helix-like DNA-binding domain superfamily/Winged helix DNA-binding domain"/>
    <property type="match status" value="1"/>
</dbReference>
<protein>
    <submittedName>
        <fullName evidence="6">LysR family transcriptional regulator</fullName>
    </submittedName>
</protein>
<evidence type="ECO:0000256" key="2">
    <source>
        <dbReference type="ARBA" id="ARBA00023015"/>
    </source>
</evidence>
<dbReference type="RefSeq" id="WP_265677018.1">
    <property type="nucleotide sequence ID" value="NZ_JAKRRY010000039.1"/>
</dbReference>
<dbReference type="Pfam" id="PF03466">
    <property type="entry name" value="LysR_substrate"/>
    <property type="match status" value="1"/>
</dbReference>
<proteinExistence type="inferred from homology"/>
<dbReference type="SUPFAM" id="SSF53850">
    <property type="entry name" value="Periplasmic binding protein-like II"/>
    <property type="match status" value="1"/>
</dbReference>
<gene>
    <name evidence="6" type="ORF">MD535_21170</name>
</gene>
<feature type="domain" description="HTH lysR-type" evidence="5">
    <location>
        <begin position="2"/>
        <end position="59"/>
    </location>
</feature>
<dbReference type="InterPro" id="IPR036390">
    <property type="entry name" value="WH_DNA-bd_sf"/>
</dbReference>
<dbReference type="Pfam" id="PF00126">
    <property type="entry name" value="HTH_1"/>
    <property type="match status" value="1"/>
</dbReference>
<reference evidence="6" key="1">
    <citation type="submission" date="2022-02" db="EMBL/GenBank/DDBJ databases">
        <title>Vibrio sp. nov, a new bacterium isolated from seawater.</title>
        <authorList>
            <person name="Yuan Y."/>
        </authorList>
    </citation>
    <scope>NUCLEOTIDE SEQUENCE</scope>
    <source>
        <strain evidence="6">ZSDZ65</strain>
    </source>
</reference>
<dbReference type="PANTHER" id="PTHR30126">
    <property type="entry name" value="HTH-TYPE TRANSCRIPTIONAL REGULATOR"/>
    <property type="match status" value="1"/>
</dbReference>
<evidence type="ECO:0000259" key="5">
    <source>
        <dbReference type="PROSITE" id="PS50931"/>
    </source>
</evidence>
<dbReference type="Gene3D" id="3.40.190.10">
    <property type="entry name" value="Periplasmic binding protein-like II"/>
    <property type="match status" value="2"/>
</dbReference>
<dbReference type="GO" id="GO:0000976">
    <property type="term" value="F:transcription cis-regulatory region binding"/>
    <property type="evidence" value="ECO:0007669"/>
    <property type="project" value="TreeGrafter"/>
</dbReference>